<keyword evidence="3 9" id="KW-0347">Helicase</keyword>
<dbReference type="Pfam" id="PF00271">
    <property type="entry name" value="Helicase_C"/>
    <property type="match status" value="1"/>
</dbReference>
<keyword evidence="1" id="KW-0547">Nucleotide-binding</keyword>
<dbReference type="Gene3D" id="3.40.50.300">
    <property type="entry name" value="P-loop containing nucleotide triphosphate hydrolases"/>
    <property type="match status" value="1"/>
</dbReference>
<feature type="compositionally biased region" description="Acidic residues" evidence="6">
    <location>
        <begin position="352"/>
        <end position="380"/>
    </location>
</feature>
<dbReference type="OrthoDB" id="9760715at2"/>
<dbReference type="EMBL" id="FQTV01000007">
    <property type="protein sequence ID" value="SHF33414.1"/>
    <property type="molecule type" value="Genomic_DNA"/>
</dbReference>
<sequence length="959" mass="111576">MLTLQQQKYIAWKLSRKKSASDDDKLTSVLSEARVDLNPHQVDAALFAFRSPLSKGAVLGDEVGLGKTIEAGLVISQHWAERKRRILIISPATLRKQWNAEMEDKFFIPSIILESKNFNSILNNTYHNPFEQKGRLIICSYQFAKKQIMHIKRIQWDLVVIDEAHKLRNVYKNSNGMAGIIKEALLPFKKILLTATPLQNNIQELHGLISVIDDNYFGSIDSFTAQYSKVNLRNEDTYVELRKRIQPVIHRTLRKQVQEYVKYTRRIPMVQEYYPTEDEAKLYDLISEYLRRDDAYGLPKSQRSLITLILRKLLASSTFAVANTLATIIARLESVVKQHDHQYSLSDKLSEDYEGYGEESDEWSETEDEDNNEKEYSEEEIENIKDEIEELKTYLHLALSIASNSKGDCLLLALKLGFEKMEQLGAMQKALIFTESTRTQKYIYELLENSGYKGKVVLFNGSNNDSQSKAIYKSWLNKNANTQQVSGSPTADKRQALVDYFKEEASIMIATEAAAEGINLQFCSLLVNYDLPWNPQRVEQRIGRCHRYGQKYDVVVVNFINKSNAADVRVYQLLSDKFKLFDGVFGSSDEVLGSIESGVDFERRMLEIYQTCRSEEEINNAFNHLQEELDESIKQTMSDTKVSLMENFDEEVIEKLRIRQEKDELRLSKFQKNLWELTKARLQGYITVENEEQSIFVLNHVPSGINVPLGRYRLGKQSGLYYNYRISHPLAKWVVEQCRKLIVPVSSLTFDYKKYPFKISMLEVANGAHGYLMLKLVRFCSLNDIEEQLLITICDKDMNPLEEEFAKRLLELPVVSSNEITINTDIEKNLITIFDEQKTQLIEQLEERNSSLMDEEIQKIEHWTEDNRQELQKSLISLDEEIEIKNKEFMQERNMKKRLAIQIEKNALEDKRDNAWKLFDQKKKELKEQKNLLIARLYEMAENEIKVEDGFILEWRIKN</sequence>
<dbReference type="Gene3D" id="3.40.50.10810">
    <property type="entry name" value="Tandem AAA-ATPase domain"/>
    <property type="match status" value="1"/>
</dbReference>
<evidence type="ECO:0000313" key="9">
    <source>
        <dbReference type="EMBL" id="SHF33414.1"/>
    </source>
</evidence>
<feature type="domain" description="Helicase ATP-binding" evidence="7">
    <location>
        <begin position="48"/>
        <end position="215"/>
    </location>
</feature>
<protein>
    <submittedName>
        <fullName evidence="9">Helicase conserved C-terminal domain-containing protein</fullName>
    </submittedName>
</protein>
<evidence type="ECO:0000256" key="6">
    <source>
        <dbReference type="SAM" id="MobiDB-lite"/>
    </source>
</evidence>
<dbReference type="PROSITE" id="PS51194">
    <property type="entry name" value="HELICASE_CTER"/>
    <property type="match status" value="1"/>
</dbReference>
<keyword evidence="2" id="KW-0378">Hydrolase</keyword>
<evidence type="ECO:0000256" key="1">
    <source>
        <dbReference type="ARBA" id="ARBA00022741"/>
    </source>
</evidence>
<dbReference type="PROSITE" id="PS51192">
    <property type="entry name" value="HELICASE_ATP_BIND_1"/>
    <property type="match status" value="1"/>
</dbReference>
<dbReference type="InterPro" id="IPR027417">
    <property type="entry name" value="P-loop_NTPase"/>
</dbReference>
<dbReference type="InterPro" id="IPR014001">
    <property type="entry name" value="Helicase_ATP-bd"/>
</dbReference>
<dbReference type="InterPro" id="IPR038718">
    <property type="entry name" value="SNF2-like_sf"/>
</dbReference>
<evidence type="ECO:0000256" key="2">
    <source>
        <dbReference type="ARBA" id="ARBA00022801"/>
    </source>
</evidence>
<feature type="region of interest" description="Disordered" evidence="6">
    <location>
        <begin position="348"/>
        <end position="380"/>
    </location>
</feature>
<dbReference type="InterPro" id="IPR049730">
    <property type="entry name" value="SNF2/RAD54-like_C"/>
</dbReference>
<evidence type="ECO:0000256" key="3">
    <source>
        <dbReference type="ARBA" id="ARBA00022806"/>
    </source>
</evidence>
<dbReference type="InterPro" id="IPR001650">
    <property type="entry name" value="Helicase_C-like"/>
</dbReference>
<keyword evidence="4" id="KW-0067">ATP-binding</keyword>
<feature type="coiled-coil region" evidence="5">
    <location>
        <begin position="835"/>
        <end position="888"/>
    </location>
</feature>
<reference evidence="9 10" key="1">
    <citation type="submission" date="2016-11" db="EMBL/GenBank/DDBJ databases">
        <authorList>
            <person name="Jaros S."/>
            <person name="Januszkiewicz K."/>
            <person name="Wedrychowicz H."/>
        </authorList>
    </citation>
    <scope>NUCLEOTIDE SEQUENCE [LARGE SCALE GENOMIC DNA]</scope>
    <source>
        <strain evidence="9 10">DSM 26991</strain>
    </source>
</reference>
<evidence type="ECO:0000259" key="7">
    <source>
        <dbReference type="PROSITE" id="PS51192"/>
    </source>
</evidence>
<feature type="domain" description="Helicase C-terminal" evidence="8">
    <location>
        <begin position="420"/>
        <end position="626"/>
    </location>
</feature>
<dbReference type="InterPro" id="IPR057342">
    <property type="entry name" value="DEXDc_RapA"/>
</dbReference>
<evidence type="ECO:0000256" key="4">
    <source>
        <dbReference type="ARBA" id="ARBA00022840"/>
    </source>
</evidence>
<organism evidence="9 10">
    <name type="scientific">Bacteroides luti</name>
    <dbReference type="NCBI Taxonomy" id="1297750"/>
    <lineage>
        <taxon>Bacteria</taxon>
        <taxon>Pseudomonadati</taxon>
        <taxon>Bacteroidota</taxon>
        <taxon>Bacteroidia</taxon>
        <taxon>Bacteroidales</taxon>
        <taxon>Bacteroidaceae</taxon>
        <taxon>Bacteroides</taxon>
    </lineage>
</organism>
<feature type="coiled-coil region" evidence="5">
    <location>
        <begin position="615"/>
        <end position="673"/>
    </location>
</feature>
<proteinExistence type="predicted"/>
<keyword evidence="5" id="KW-0175">Coiled coil</keyword>
<dbReference type="AlphaFoldDB" id="A0A1M5AT83"/>
<dbReference type="GO" id="GO:0004386">
    <property type="term" value="F:helicase activity"/>
    <property type="evidence" value="ECO:0007669"/>
    <property type="project" value="UniProtKB-KW"/>
</dbReference>
<dbReference type="GO" id="GO:0016787">
    <property type="term" value="F:hydrolase activity"/>
    <property type="evidence" value="ECO:0007669"/>
    <property type="project" value="UniProtKB-KW"/>
</dbReference>
<gene>
    <name evidence="9" type="ORF">SAMN05444405_10789</name>
</gene>
<dbReference type="PANTHER" id="PTHR10799">
    <property type="entry name" value="SNF2/RAD54 HELICASE FAMILY"/>
    <property type="match status" value="1"/>
</dbReference>
<dbReference type="SMART" id="SM00487">
    <property type="entry name" value="DEXDc"/>
    <property type="match status" value="1"/>
</dbReference>
<name>A0A1M5AT83_9BACE</name>
<dbReference type="CDD" id="cd18793">
    <property type="entry name" value="SF2_C_SNF"/>
    <property type="match status" value="1"/>
</dbReference>
<evidence type="ECO:0000256" key="5">
    <source>
        <dbReference type="SAM" id="Coils"/>
    </source>
</evidence>
<dbReference type="STRING" id="1297750.SAMN05444405_10789"/>
<dbReference type="SUPFAM" id="SSF52540">
    <property type="entry name" value="P-loop containing nucleoside triphosphate hydrolases"/>
    <property type="match status" value="2"/>
</dbReference>
<keyword evidence="10" id="KW-1185">Reference proteome</keyword>
<accession>A0A1M5AT83</accession>
<dbReference type="CDD" id="cd18011">
    <property type="entry name" value="DEXDc_RapA"/>
    <property type="match status" value="1"/>
</dbReference>
<evidence type="ECO:0000313" key="10">
    <source>
        <dbReference type="Proteomes" id="UP000184509"/>
    </source>
</evidence>
<dbReference type="RefSeq" id="WP_073401105.1">
    <property type="nucleotide sequence ID" value="NZ_FQTV01000007.1"/>
</dbReference>
<dbReference type="GO" id="GO:0005524">
    <property type="term" value="F:ATP binding"/>
    <property type="evidence" value="ECO:0007669"/>
    <property type="project" value="UniProtKB-KW"/>
</dbReference>
<dbReference type="Proteomes" id="UP000184509">
    <property type="component" value="Unassembled WGS sequence"/>
</dbReference>
<dbReference type="SMART" id="SM00490">
    <property type="entry name" value="HELICc"/>
    <property type="match status" value="1"/>
</dbReference>
<evidence type="ECO:0000259" key="8">
    <source>
        <dbReference type="PROSITE" id="PS51194"/>
    </source>
</evidence>
<dbReference type="Pfam" id="PF00176">
    <property type="entry name" value="SNF2-rel_dom"/>
    <property type="match status" value="1"/>
</dbReference>
<dbReference type="InterPro" id="IPR000330">
    <property type="entry name" value="SNF2_N"/>
</dbReference>